<dbReference type="EMBL" id="JABBGM010000011">
    <property type="protein sequence ID" value="NML95650.1"/>
    <property type="molecule type" value="Genomic_DNA"/>
</dbReference>
<keyword evidence="5 11" id="KW-0812">Transmembrane</keyword>
<name>A0A7Y0BSU4_9SPHN</name>
<gene>
    <name evidence="15" type="ORF">HHL27_18405</name>
</gene>
<evidence type="ECO:0000256" key="9">
    <source>
        <dbReference type="ARBA" id="ARBA00023136"/>
    </source>
</evidence>
<evidence type="ECO:0000256" key="5">
    <source>
        <dbReference type="ARBA" id="ARBA00022692"/>
    </source>
</evidence>
<dbReference type="AlphaFoldDB" id="A0A7Y0BSU4"/>
<protein>
    <submittedName>
        <fullName evidence="15">TonB-dependent receptor</fullName>
    </submittedName>
</protein>
<comment type="similarity">
    <text evidence="11 12">Belongs to the TonB-dependent receptor family.</text>
</comment>
<evidence type="ECO:0000256" key="6">
    <source>
        <dbReference type="ARBA" id="ARBA00023004"/>
    </source>
</evidence>
<keyword evidence="16" id="KW-1185">Reference proteome</keyword>
<comment type="subcellular location">
    <subcellularLocation>
        <location evidence="1 11">Cell outer membrane</location>
        <topology evidence="1 11">Multi-pass membrane protein</topology>
    </subcellularLocation>
</comment>
<keyword evidence="3 11" id="KW-1134">Transmembrane beta strand</keyword>
<proteinExistence type="inferred from homology"/>
<feature type="domain" description="TonB-dependent receptor plug" evidence="14">
    <location>
        <begin position="3"/>
        <end position="104"/>
    </location>
</feature>
<dbReference type="InterPro" id="IPR000531">
    <property type="entry name" value="Beta-barrel_TonB"/>
</dbReference>
<evidence type="ECO:0000259" key="14">
    <source>
        <dbReference type="Pfam" id="PF07715"/>
    </source>
</evidence>
<dbReference type="PROSITE" id="PS52016">
    <property type="entry name" value="TONB_DEPENDENT_REC_3"/>
    <property type="match status" value="1"/>
</dbReference>
<evidence type="ECO:0000256" key="8">
    <source>
        <dbReference type="ARBA" id="ARBA00023077"/>
    </source>
</evidence>
<sequence length="752" mass="80886">MSLWAMSAEQLDRAQVRDFDDLVKVEPSLTVTKTTQPGNNSINIRGVGTYAFSIATRASVSVVVDDVPQAFQAQAFRELADIASIEVLRGPQSTLFGTSATAGVVSITTAAPTTRLTAAMTGGFTSDGEQRANGFVSGPLDEGLLFRLSASANRYRGNLRNIYTGNWVDGQSGIDLRGKLVWSASDAITITAAAHHDRAGTSCCTSAYYAVSPGVSFGNFARVRVPQGVILGNIVPGPDNRTISADVDPRGDATESGASVKMDWRLGKYALTAISGFATYALDDLQDTDGTAFNWGPGGAGVPGAARGGSANGGWFRIRSVTQELRLTSPAADRLSFVAGLFFSDTRAQRSFVRGSNSLGPYGSLAIVPPTTSAYSSYFAQARDTNIAAFGQARYDLTGRFALSAGIRFNRDAMRYRLIDRVASVSFGVPDCSSVTPSGLAISTCDTFKAVAGRVALEFRPSPAFLVFGGYDRGYKGAAYDLSSTYTTRTPVTQAGPYSGFPVADAVAAKQPIRPETVDAFQLGWKSRPASGLTWNVTFYLETFHGFQAQSRDELTRQNILNSIERVTTKGVEMEVAAELSPDFSVHGYGTWNDARIGAFPNATCYSSQTAARGCINGQQDLAGKSLPNAPRWKFSLSAEREIRLRAETGLRLIANWVWQSRVVQSLLQDPNSVQPAYGLLGLGAELHDGRRRLRIYCSNLFDQNYALNRGRDGNWNINPYGATSAPISDATKWTPGRDSSRYVRVEFASSF</sequence>
<evidence type="ECO:0000256" key="12">
    <source>
        <dbReference type="RuleBase" id="RU003357"/>
    </source>
</evidence>
<evidence type="ECO:0000313" key="15">
    <source>
        <dbReference type="EMBL" id="NML95650.1"/>
    </source>
</evidence>
<evidence type="ECO:0000256" key="3">
    <source>
        <dbReference type="ARBA" id="ARBA00022452"/>
    </source>
</evidence>
<keyword evidence="7" id="KW-0406">Ion transport</keyword>
<keyword evidence="2 11" id="KW-0813">Transport</keyword>
<dbReference type="InterPro" id="IPR012910">
    <property type="entry name" value="Plug_dom"/>
</dbReference>
<keyword evidence="4" id="KW-0410">Iron transport</keyword>
<keyword evidence="10 11" id="KW-0998">Cell outer membrane</keyword>
<dbReference type="SUPFAM" id="SSF56935">
    <property type="entry name" value="Porins"/>
    <property type="match status" value="1"/>
</dbReference>
<evidence type="ECO:0000256" key="7">
    <source>
        <dbReference type="ARBA" id="ARBA00023065"/>
    </source>
</evidence>
<dbReference type="Pfam" id="PF00593">
    <property type="entry name" value="TonB_dep_Rec_b-barrel"/>
    <property type="match status" value="1"/>
</dbReference>
<evidence type="ECO:0000256" key="10">
    <source>
        <dbReference type="ARBA" id="ARBA00023237"/>
    </source>
</evidence>
<keyword evidence="8 12" id="KW-0798">TonB box</keyword>
<dbReference type="Gene3D" id="2.40.170.20">
    <property type="entry name" value="TonB-dependent receptor, beta-barrel domain"/>
    <property type="match status" value="1"/>
</dbReference>
<evidence type="ECO:0000259" key="13">
    <source>
        <dbReference type="Pfam" id="PF00593"/>
    </source>
</evidence>
<dbReference type="PANTHER" id="PTHR32552:SF81">
    <property type="entry name" value="TONB-DEPENDENT OUTER MEMBRANE RECEPTOR"/>
    <property type="match status" value="1"/>
</dbReference>
<keyword evidence="15" id="KW-0675">Receptor</keyword>
<dbReference type="InterPro" id="IPR039426">
    <property type="entry name" value="TonB-dep_rcpt-like"/>
</dbReference>
<reference evidence="15 16" key="1">
    <citation type="submission" date="2020-04" db="EMBL/GenBank/DDBJ databases">
        <title>Novosphingobium sp. TW-4 isolated from soil.</title>
        <authorList>
            <person name="Dahal R.H."/>
            <person name="Chaudhary D.K."/>
        </authorList>
    </citation>
    <scope>NUCLEOTIDE SEQUENCE [LARGE SCALE GENOMIC DNA]</scope>
    <source>
        <strain evidence="15 16">TW-4</strain>
    </source>
</reference>
<evidence type="ECO:0000256" key="1">
    <source>
        <dbReference type="ARBA" id="ARBA00004571"/>
    </source>
</evidence>
<dbReference type="PANTHER" id="PTHR32552">
    <property type="entry name" value="FERRICHROME IRON RECEPTOR-RELATED"/>
    <property type="match status" value="1"/>
</dbReference>
<dbReference type="Proteomes" id="UP000583556">
    <property type="component" value="Unassembled WGS sequence"/>
</dbReference>
<dbReference type="GO" id="GO:0006826">
    <property type="term" value="P:iron ion transport"/>
    <property type="evidence" value="ECO:0007669"/>
    <property type="project" value="UniProtKB-KW"/>
</dbReference>
<dbReference type="Pfam" id="PF07715">
    <property type="entry name" value="Plug"/>
    <property type="match status" value="1"/>
</dbReference>
<keyword evidence="9 11" id="KW-0472">Membrane</keyword>
<dbReference type="InterPro" id="IPR036942">
    <property type="entry name" value="Beta-barrel_TonB_sf"/>
</dbReference>
<evidence type="ECO:0000313" key="16">
    <source>
        <dbReference type="Proteomes" id="UP000583556"/>
    </source>
</evidence>
<dbReference type="GO" id="GO:0009279">
    <property type="term" value="C:cell outer membrane"/>
    <property type="evidence" value="ECO:0007669"/>
    <property type="project" value="UniProtKB-SubCell"/>
</dbReference>
<organism evidence="15 16">
    <name type="scientific">Novosphingobium olei</name>
    <dbReference type="NCBI Taxonomy" id="2728851"/>
    <lineage>
        <taxon>Bacteria</taxon>
        <taxon>Pseudomonadati</taxon>
        <taxon>Pseudomonadota</taxon>
        <taxon>Alphaproteobacteria</taxon>
        <taxon>Sphingomonadales</taxon>
        <taxon>Sphingomonadaceae</taxon>
        <taxon>Novosphingobium</taxon>
    </lineage>
</organism>
<evidence type="ECO:0000256" key="2">
    <source>
        <dbReference type="ARBA" id="ARBA00022448"/>
    </source>
</evidence>
<accession>A0A7Y0BSU4</accession>
<evidence type="ECO:0000256" key="4">
    <source>
        <dbReference type="ARBA" id="ARBA00022496"/>
    </source>
</evidence>
<comment type="caution">
    <text evidence="15">The sequence shown here is derived from an EMBL/GenBank/DDBJ whole genome shotgun (WGS) entry which is preliminary data.</text>
</comment>
<evidence type="ECO:0000256" key="11">
    <source>
        <dbReference type="PROSITE-ProRule" id="PRU01360"/>
    </source>
</evidence>
<keyword evidence="6" id="KW-0408">Iron</keyword>
<feature type="domain" description="TonB-dependent receptor-like beta-barrel" evidence="13">
    <location>
        <begin position="239"/>
        <end position="701"/>
    </location>
</feature>